<organism evidence="4 5">
    <name type="scientific">Oryza rufipogon</name>
    <name type="common">Brownbeard rice</name>
    <name type="synonym">Asian wild rice</name>
    <dbReference type="NCBI Taxonomy" id="4529"/>
    <lineage>
        <taxon>Eukaryota</taxon>
        <taxon>Viridiplantae</taxon>
        <taxon>Streptophyta</taxon>
        <taxon>Embryophyta</taxon>
        <taxon>Tracheophyta</taxon>
        <taxon>Spermatophyta</taxon>
        <taxon>Magnoliopsida</taxon>
        <taxon>Liliopsida</taxon>
        <taxon>Poales</taxon>
        <taxon>Poaceae</taxon>
        <taxon>BOP clade</taxon>
        <taxon>Oryzoideae</taxon>
        <taxon>Oryzeae</taxon>
        <taxon>Oryzinae</taxon>
        <taxon>Oryza</taxon>
    </lineage>
</organism>
<proteinExistence type="predicted"/>
<evidence type="ECO:0000256" key="2">
    <source>
        <dbReference type="SAM" id="Phobius"/>
    </source>
</evidence>
<keyword evidence="2" id="KW-0472">Membrane</keyword>
<keyword evidence="2" id="KW-0812">Transmembrane</keyword>
<dbReference type="Proteomes" id="UP000008022">
    <property type="component" value="Unassembled WGS sequence"/>
</dbReference>
<name>A0A0E0QG31_ORYRU</name>
<keyword evidence="5" id="KW-1185">Reference proteome</keyword>
<sequence length="139" mass="14994">MLGPIDLIISFLPHLLSSLRGALIPLPQSLSPAPSSPTGNAASPTLQPARPPSPPTDDYCAGLVGCFSSALWARWWAAAAIWAGLLLLWVGCLVTNPIRAALDGLLHKQAQHKGSSFDRSCATYLQWGWSWRRKRDLPG</sequence>
<evidence type="ECO:0000313" key="5">
    <source>
        <dbReference type="Proteomes" id="UP000008022"/>
    </source>
</evidence>
<keyword evidence="3" id="KW-0732">Signal</keyword>
<feature type="signal peptide" evidence="3">
    <location>
        <begin position="1"/>
        <end position="21"/>
    </location>
</feature>
<feature type="transmembrane region" description="Helical" evidence="2">
    <location>
        <begin position="75"/>
        <end position="98"/>
    </location>
</feature>
<protein>
    <submittedName>
        <fullName evidence="4">Uncharacterized protein</fullName>
    </submittedName>
</protein>
<reference evidence="5" key="1">
    <citation type="submission" date="2013-06" db="EMBL/GenBank/DDBJ databases">
        <authorList>
            <person name="Zhao Q."/>
        </authorList>
    </citation>
    <scope>NUCLEOTIDE SEQUENCE</scope>
    <source>
        <strain evidence="5">cv. W1943</strain>
    </source>
</reference>
<dbReference type="HOGENOM" id="CLU_1899634_0_0_1"/>
<dbReference type="AlphaFoldDB" id="A0A0E0QG31"/>
<feature type="chain" id="PRO_5002371368" evidence="3">
    <location>
        <begin position="22"/>
        <end position="139"/>
    </location>
</feature>
<evidence type="ECO:0000256" key="3">
    <source>
        <dbReference type="SAM" id="SignalP"/>
    </source>
</evidence>
<dbReference type="Gramene" id="ORUFI08G08180.3">
    <property type="protein sequence ID" value="ORUFI08G08180.3"/>
    <property type="gene ID" value="ORUFI08G08180"/>
</dbReference>
<dbReference type="EnsemblPlants" id="ORUFI08G08180.3">
    <property type="protein sequence ID" value="ORUFI08G08180.3"/>
    <property type="gene ID" value="ORUFI08G08180"/>
</dbReference>
<evidence type="ECO:0000256" key="1">
    <source>
        <dbReference type="SAM" id="MobiDB-lite"/>
    </source>
</evidence>
<accession>A0A0E0QG31</accession>
<keyword evidence="2" id="KW-1133">Transmembrane helix</keyword>
<feature type="region of interest" description="Disordered" evidence="1">
    <location>
        <begin position="30"/>
        <end position="55"/>
    </location>
</feature>
<evidence type="ECO:0000313" key="4">
    <source>
        <dbReference type="EnsemblPlants" id="ORUFI08G08180.3"/>
    </source>
</evidence>
<reference evidence="4" key="2">
    <citation type="submission" date="2015-06" db="UniProtKB">
        <authorList>
            <consortium name="EnsemblPlants"/>
        </authorList>
    </citation>
    <scope>IDENTIFICATION</scope>
</reference>